<organism evidence="4 5">
    <name type="scientific">Metarhizium robertsii</name>
    <dbReference type="NCBI Taxonomy" id="568076"/>
    <lineage>
        <taxon>Eukaryota</taxon>
        <taxon>Fungi</taxon>
        <taxon>Dikarya</taxon>
        <taxon>Ascomycota</taxon>
        <taxon>Pezizomycotina</taxon>
        <taxon>Sordariomycetes</taxon>
        <taxon>Hypocreomycetidae</taxon>
        <taxon>Hypocreales</taxon>
        <taxon>Clavicipitaceae</taxon>
        <taxon>Metarhizium</taxon>
    </lineage>
</organism>
<evidence type="ECO:0000313" key="4">
    <source>
        <dbReference type="EMBL" id="EXU95046.1"/>
    </source>
</evidence>
<feature type="compositionally biased region" description="Low complexity" evidence="1">
    <location>
        <begin position="113"/>
        <end position="124"/>
    </location>
</feature>
<dbReference type="GO" id="GO:0004386">
    <property type="term" value="F:helicase activity"/>
    <property type="evidence" value="ECO:0007669"/>
    <property type="project" value="UniProtKB-KW"/>
</dbReference>
<comment type="caution">
    <text evidence="4">The sequence shown here is derived from an EMBL/GenBank/DDBJ whole genome shotgun (WGS) entry which is preliminary data.</text>
</comment>
<gene>
    <name evidence="4" type="ORF">X797_011870</name>
</gene>
<protein>
    <submittedName>
        <fullName evidence="4">Helitron helicase-like domain protein</fullName>
    </submittedName>
</protein>
<dbReference type="HOGENOM" id="CLU_001613_8_4_1"/>
<keyword evidence="4" id="KW-0547">Nucleotide-binding</keyword>
<keyword evidence="4" id="KW-0378">Hydrolase</keyword>
<feature type="region of interest" description="Disordered" evidence="1">
    <location>
        <begin position="264"/>
        <end position="335"/>
    </location>
</feature>
<keyword evidence="4" id="KW-0347">Helicase</keyword>
<dbReference type="InterPro" id="IPR025476">
    <property type="entry name" value="Helitron_helicase-like"/>
</dbReference>
<evidence type="ECO:0000259" key="3">
    <source>
        <dbReference type="Pfam" id="PF20209"/>
    </source>
</evidence>
<feature type="region of interest" description="Disordered" evidence="1">
    <location>
        <begin position="1"/>
        <end position="124"/>
    </location>
</feature>
<proteinExistence type="predicted"/>
<dbReference type="EMBL" id="JELW01000109">
    <property type="protein sequence ID" value="EXU95046.1"/>
    <property type="molecule type" value="Genomic_DNA"/>
</dbReference>
<reference evidence="4 5" key="1">
    <citation type="submission" date="2014-02" db="EMBL/GenBank/DDBJ databases">
        <title>The genome sequence of the entomopathogenic fungus Metarhizium robertsii ARSEF 2575.</title>
        <authorList>
            <person name="Giuliano Garisto Donzelli B."/>
            <person name="Roe B.A."/>
            <person name="Macmil S.L."/>
            <person name="Krasnoff S.B."/>
            <person name="Gibson D.M."/>
        </authorList>
    </citation>
    <scope>NUCLEOTIDE SEQUENCE [LARGE SCALE GENOMIC DNA]</scope>
    <source>
        <strain evidence="4 5">ARSEF 2575</strain>
    </source>
</reference>
<sequence length="774" mass="87823">MFNADQLKYSRSKSVTQTLRGVAVRPSSPDRPAKRTDQEAGLSPRQKISETRPSSSNSLRGRHTVRRSSFEDSMNQPRIVLGTPLPPTQQSSGLFRALAPSPPLHQTTHPIVSPSDAATTRSSAASMDHAYLATRYHKSGKDSQDDPSTAKARVKLAAIQRDHRSRRREGETVSLTPTISQLRNSHGSEVAGEGIYPCAVADSRFFELTRNIDARTGGFQVGDMISEEGDNRDQFSESDIDAEDYANILLSPARPRRYLEQLGIEQDSESGEEDEDGDRDNDSVDRSPLRRRPLQPSGQPRRGRRGPAPGTGGRPRRSRRETRSSRPQRRLRSPVIIPPEELAVFNAQDPVWNGDLDASALTHRDRATLREFWTKLDNDQMEYCSRCREYWFQMEIDYEGICSRCYRKDEKRGPDEPYFFSAENHLDFGPVPTRLPELTPTEESLIARVHVHVNIMLVRGQQYRYRGHVVHFLREVGLVYNQLPLLPRELNTVLLRPDNTSSHANLSRQFTRQFRVRRQAVMIWLDYLRHHHPGYRCIVIDDERLSQLPEDGNVVDAIPQSQVEAADVGPEEDPEAEPELEDAAAVPDLLAKDTELDALRSILAGEPEANAMQPLAPGSQGRAQHELQLPNIRHTPINEFNRSHALLSLAFPCLFPDGRADFVEPRLRSIGYKDYIEHAMRWHDGRFARHPTFRFVACNTLMRSQARTRSKFFVKQRDGTREPLTREQLVQALERSDDPEAQALINSITRHAVSIRGTRPFLEQKEAGPRGLCL</sequence>
<feature type="domain" description="DUF6570" evidence="3">
    <location>
        <begin position="417"/>
        <end position="545"/>
    </location>
</feature>
<dbReference type="AlphaFoldDB" id="A0A014P1C7"/>
<dbReference type="InterPro" id="IPR046700">
    <property type="entry name" value="DUF6570"/>
</dbReference>
<dbReference type="OrthoDB" id="4960759at2759"/>
<name>A0A014P1C7_9HYPO</name>
<dbReference type="Pfam" id="PF14214">
    <property type="entry name" value="Helitron_like_N"/>
    <property type="match status" value="1"/>
</dbReference>
<dbReference type="Pfam" id="PF20209">
    <property type="entry name" value="DUF6570"/>
    <property type="match status" value="1"/>
</dbReference>
<accession>A0A014P1C7</accession>
<dbReference type="Proteomes" id="UP000030151">
    <property type="component" value="Unassembled WGS sequence"/>
</dbReference>
<evidence type="ECO:0000256" key="1">
    <source>
        <dbReference type="SAM" id="MobiDB-lite"/>
    </source>
</evidence>
<feature type="compositionally biased region" description="Basic residues" evidence="1">
    <location>
        <begin position="314"/>
        <end position="332"/>
    </location>
</feature>
<evidence type="ECO:0000313" key="5">
    <source>
        <dbReference type="Proteomes" id="UP000030151"/>
    </source>
</evidence>
<feature type="compositionally biased region" description="Acidic residues" evidence="1">
    <location>
        <begin position="266"/>
        <end position="279"/>
    </location>
</feature>
<keyword evidence="4" id="KW-0067">ATP-binding</keyword>
<feature type="domain" description="Helitron helicase-like" evidence="2">
    <location>
        <begin position="675"/>
        <end position="765"/>
    </location>
</feature>
<evidence type="ECO:0000259" key="2">
    <source>
        <dbReference type="Pfam" id="PF14214"/>
    </source>
</evidence>